<keyword evidence="2" id="KW-1133">Transmembrane helix</keyword>
<protein>
    <submittedName>
        <fullName evidence="3">Uncharacterized protein</fullName>
    </submittedName>
</protein>
<evidence type="ECO:0000256" key="1">
    <source>
        <dbReference type="SAM" id="MobiDB-lite"/>
    </source>
</evidence>
<gene>
    <name evidence="3" type="ORF">Tco_1058172</name>
</gene>
<keyword evidence="2" id="KW-0812">Transmembrane</keyword>
<feature type="region of interest" description="Disordered" evidence="1">
    <location>
        <begin position="193"/>
        <end position="241"/>
    </location>
</feature>
<sequence length="430" mass="46455">MVVSGRIISLPFVVRLPFRVGAEFLIHQVIGQLNSLIQCLGSGRLDVPINVVRKSTDVLVNLLGFVGNKLGTYSVILGNVQVKIKDVQFATFLRLSPCELWLPSPLVEFRKRAWSIIAWMDSGVMLFGLVLSTGVFGPLLVVGAMICLDYKRQNMSANTRPDVHYLSSHISNDSESLYHMCLTSMVTVSDVSGDGSRVHTHGHDGSEATDESLDSILSSEPKPLGKHRPPPPPSILSPGDKLCDPTIDLSHGHRCYLWNCPDGVLPNYPRPLVGLAVELSPISYLEPRVDKHNLLRGGCLDSRMSSLRSTGDGMYRDGGSGGSGGDGNAGYCAPARRSLAEGGDSEIGGDGDGVVMARSLSTSASGGGIWKPEAGRSSTKRYPKELPYFISIVSPVNRIVNRGLPLSLVPRILDLPGTRISNMSRWTQQK</sequence>
<dbReference type="EMBL" id="BQNB010019297">
    <property type="protein sequence ID" value="GJT83830.1"/>
    <property type="molecule type" value="Genomic_DNA"/>
</dbReference>
<evidence type="ECO:0000313" key="3">
    <source>
        <dbReference type="EMBL" id="GJT83830.1"/>
    </source>
</evidence>
<reference evidence="3" key="2">
    <citation type="submission" date="2022-01" db="EMBL/GenBank/DDBJ databases">
        <authorList>
            <person name="Yamashiro T."/>
            <person name="Shiraishi A."/>
            <person name="Satake H."/>
            <person name="Nakayama K."/>
        </authorList>
    </citation>
    <scope>NUCLEOTIDE SEQUENCE</scope>
</reference>
<comment type="caution">
    <text evidence="3">The sequence shown here is derived from an EMBL/GenBank/DDBJ whole genome shotgun (WGS) entry which is preliminary data.</text>
</comment>
<reference evidence="3" key="1">
    <citation type="journal article" date="2022" name="Int. J. Mol. Sci.">
        <title>Draft Genome of Tanacetum Coccineum: Genomic Comparison of Closely Related Tanacetum-Family Plants.</title>
        <authorList>
            <person name="Yamashiro T."/>
            <person name="Shiraishi A."/>
            <person name="Nakayama K."/>
            <person name="Satake H."/>
        </authorList>
    </citation>
    <scope>NUCLEOTIDE SEQUENCE</scope>
</reference>
<keyword evidence="4" id="KW-1185">Reference proteome</keyword>
<name>A0ABQ5H857_9ASTR</name>
<evidence type="ECO:0000313" key="4">
    <source>
        <dbReference type="Proteomes" id="UP001151760"/>
    </source>
</evidence>
<keyword evidence="2" id="KW-0472">Membrane</keyword>
<dbReference type="Proteomes" id="UP001151760">
    <property type="component" value="Unassembled WGS sequence"/>
</dbReference>
<accession>A0ABQ5H857</accession>
<feature type="transmembrane region" description="Helical" evidence="2">
    <location>
        <begin position="124"/>
        <end position="148"/>
    </location>
</feature>
<organism evidence="3 4">
    <name type="scientific">Tanacetum coccineum</name>
    <dbReference type="NCBI Taxonomy" id="301880"/>
    <lineage>
        <taxon>Eukaryota</taxon>
        <taxon>Viridiplantae</taxon>
        <taxon>Streptophyta</taxon>
        <taxon>Embryophyta</taxon>
        <taxon>Tracheophyta</taxon>
        <taxon>Spermatophyta</taxon>
        <taxon>Magnoliopsida</taxon>
        <taxon>eudicotyledons</taxon>
        <taxon>Gunneridae</taxon>
        <taxon>Pentapetalae</taxon>
        <taxon>asterids</taxon>
        <taxon>campanulids</taxon>
        <taxon>Asterales</taxon>
        <taxon>Asteraceae</taxon>
        <taxon>Asteroideae</taxon>
        <taxon>Anthemideae</taxon>
        <taxon>Anthemidinae</taxon>
        <taxon>Tanacetum</taxon>
    </lineage>
</organism>
<evidence type="ECO:0000256" key="2">
    <source>
        <dbReference type="SAM" id="Phobius"/>
    </source>
</evidence>
<proteinExistence type="predicted"/>